<dbReference type="GO" id="GO:0098887">
    <property type="term" value="P:neurotransmitter receptor transport, endosome to postsynaptic membrane"/>
    <property type="evidence" value="ECO:0007669"/>
    <property type="project" value="TreeGrafter"/>
</dbReference>
<feature type="compositionally biased region" description="Basic residues" evidence="4">
    <location>
        <begin position="818"/>
        <end position="828"/>
    </location>
</feature>
<dbReference type="InterPro" id="IPR036034">
    <property type="entry name" value="PDZ_sf"/>
</dbReference>
<dbReference type="InterPro" id="IPR043545">
    <property type="entry name" value="GRIP1/2"/>
</dbReference>
<dbReference type="EMBL" id="CACVKT020003067">
    <property type="protein sequence ID" value="CAC5381508.1"/>
    <property type="molecule type" value="Genomic_DNA"/>
</dbReference>
<dbReference type="CDD" id="cd06681">
    <property type="entry name" value="PDZ2_GRIP1-2-like"/>
    <property type="match status" value="1"/>
</dbReference>
<organism evidence="6 7">
    <name type="scientific">Mytilus coruscus</name>
    <name type="common">Sea mussel</name>
    <dbReference type="NCBI Taxonomy" id="42192"/>
    <lineage>
        <taxon>Eukaryota</taxon>
        <taxon>Metazoa</taxon>
        <taxon>Spiralia</taxon>
        <taxon>Lophotrochozoa</taxon>
        <taxon>Mollusca</taxon>
        <taxon>Bivalvia</taxon>
        <taxon>Autobranchia</taxon>
        <taxon>Pteriomorphia</taxon>
        <taxon>Mytilida</taxon>
        <taxon>Mytiloidea</taxon>
        <taxon>Mytilidae</taxon>
        <taxon>Mytilinae</taxon>
        <taxon>Mytilus</taxon>
    </lineage>
</organism>
<feature type="domain" description="PDZ" evidence="5">
    <location>
        <begin position="178"/>
        <end position="254"/>
    </location>
</feature>
<evidence type="ECO:0000259" key="5">
    <source>
        <dbReference type="PROSITE" id="PS50106"/>
    </source>
</evidence>
<dbReference type="Proteomes" id="UP000507470">
    <property type="component" value="Unassembled WGS sequence"/>
</dbReference>
<dbReference type="OrthoDB" id="75502at2759"/>
<accession>A0A6J8BC54</accession>
<evidence type="ECO:0000256" key="1">
    <source>
        <dbReference type="ARBA" id="ARBA00004496"/>
    </source>
</evidence>
<dbReference type="Gene3D" id="2.30.42.10">
    <property type="match status" value="7"/>
</dbReference>
<keyword evidence="3" id="KW-0677">Repeat</keyword>
<comment type="subcellular location">
    <subcellularLocation>
        <location evidence="1">Cytoplasm</location>
    </subcellularLocation>
</comment>
<evidence type="ECO:0000256" key="3">
    <source>
        <dbReference type="ARBA" id="ARBA00022737"/>
    </source>
</evidence>
<dbReference type="InterPro" id="IPR041489">
    <property type="entry name" value="PDZ_6"/>
</dbReference>
<evidence type="ECO:0000313" key="7">
    <source>
        <dbReference type="Proteomes" id="UP000507470"/>
    </source>
</evidence>
<dbReference type="PANTHER" id="PTHR46227">
    <property type="entry name" value="GLUTAMATE RECEPTOR-INTERACTING PROTEIN GRIP"/>
    <property type="match status" value="1"/>
</dbReference>
<evidence type="ECO:0000313" key="6">
    <source>
        <dbReference type="EMBL" id="CAC5381508.1"/>
    </source>
</evidence>
<dbReference type="Pfam" id="PF00595">
    <property type="entry name" value="PDZ"/>
    <property type="match status" value="4"/>
</dbReference>
<feature type="domain" description="PDZ" evidence="5">
    <location>
        <begin position="368"/>
        <end position="454"/>
    </location>
</feature>
<dbReference type="Pfam" id="PF17820">
    <property type="entry name" value="PDZ_6"/>
    <property type="match status" value="2"/>
</dbReference>
<protein>
    <submittedName>
        <fullName evidence="6">GRIP</fullName>
    </submittedName>
</protein>
<keyword evidence="2" id="KW-0963">Cytoplasm</keyword>
<proteinExistence type="predicted"/>
<keyword evidence="7" id="KW-1185">Reference proteome</keyword>
<evidence type="ECO:0000256" key="4">
    <source>
        <dbReference type="SAM" id="MobiDB-lite"/>
    </source>
</evidence>
<dbReference type="PROSITE" id="PS50106">
    <property type="entry name" value="PDZ"/>
    <property type="match status" value="6"/>
</dbReference>
<feature type="domain" description="PDZ" evidence="5">
    <location>
        <begin position="84"/>
        <end position="164"/>
    </location>
</feature>
<sequence length="979" mass="105596">MPGWKPDCLRGSVYEPDPLKLKERKHDQNAVIEDSCEDDKKGIAVIELYKQDGCGLGFIVSGGEDKGFRPTVSSIRPGGTAHRDSGGFGFTLRGGYHNNPQKSRALTVTQIRPGGSADREGSIQVGDRIIAINEYNVAHFTLSEASMFLQQCGHEANFTVEYDMSVIDTIKNATGPLLVEIGRVPGTSLGLSLSQTSHQGKWCLSIDGIDPMSLADRCGALHVGDLIRSIEGTSVEHMSIAEATQLLKCSLDEVVTLEILPARIVEQHTSRDIISRRGIKSNLVRSTTGSMSNAASVPAIPSSLSTPGSFNMYNSTGSAYNMSSGTSTLRLSGRKRHLNKRQTSNVSISSTATSVMLGNQIGRSETMEIRLYADYRGLGLTVEGSFNDSSVLGEAPVVSYVQTGSAADRCALMQEGDRILTVNGQSLSDKTIDEVNQLLRECRHRCDLEVEFDVAESVVLTSGTFVVKLPMVKTGLGVCLSGAGGKANDHLIITDVKKGSVAHRCGSIQPGDKLLAINDVKTENMLVEDALHLLQSTDDIIKLRLKRDDPYSDDSGEECVMYTVEMQRRGGPLGITISGTDTPGDPIIISDLVEGGLAVRTGAIHVGDRLLAINGDTTRGKTLTEATNMLQCAVELVTLKIARPAETSKTKGKKLGDTCRSTTPVASVDSAMESWDSSAPETGQIYHNIGTVLSNGKPQLLPKPSKNKSGIKAANSNNTDTSRDRLADFNQSDFEWENHSNSSHSENANGADEWTGSFAEYENGSEMLKQINASLRQRSSASLDRPRSTTAKPLLTKNFSHSTAKDFHSEDELCSAGSRKKTTNRPGKKLGPNAYKEHVKTIFSPTPVQLHKIKMVKDPGAEDFGFGLSDGMYEKGVYISGVRKGSLADKAGLVQFDRILQVNGIRTRDFDCCLAIPLITEAGNALDLVVCRNPIAKVSNVESSQKGTSKPVREYNSCDEGSVYMNVPNKNGYNTPKSV</sequence>
<dbReference type="CDD" id="cd06684">
    <property type="entry name" value="PDZ3_GRIP1-2-like"/>
    <property type="match status" value="1"/>
</dbReference>
<dbReference type="CDD" id="cd06685">
    <property type="entry name" value="PDZ7_GRIP1-2-like"/>
    <property type="match status" value="1"/>
</dbReference>
<evidence type="ECO:0000256" key="2">
    <source>
        <dbReference type="ARBA" id="ARBA00022490"/>
    </source>
</evidence>
<reference evidence="6 7" key="1">
    <citation type="submission" date="2020-06" db="EMBL/GenBank/DDBJ databases">
        <authorList>
            <person name="Li R."/>
            <person name="Bekaert M."/>
        </authorList>
    </citation>
    <scope>NUCLEOTIDE SEQUENCE [LARGE SCALE GENOMIC DNA]</scope>
    <source>
        <strain evidence="7">wild</strain>
    </source>
</reference>
<dbReference type="GO" id="GO:0005737">
    <property type="term" value="C:cytoplasm"/>
    <property type="evidence" value="ECO:0007669"/>
    <property type="project" value="UniProtKB-SubCell"/>
</dbReference>
<feature type="domain" description="PDZ" evidence="5">
    <location>
        <begin position="561"/>
        <end position="645"/>
    </location>
</feature>
<gene>
    <name evidence="6" type="ORF">MCOR_17364</name>
</gene>
<feature type="region of interest" description="Disordered" evidence="4">
    <location>
        <begin position="777"/>
        <end position="797"/>
    </location>
</feature>
<feature type="domain" description="PDZ" evidence="5">
    <location>
        <begin position="466"/>
        <end position="549"/>
    </location>
</feature>
<dbReference type="AlphaFoldDB" id="A0A6J8BC54"/>
<name>A0A6J8BC54_MYTCO</name>
<dbReference type="SMART" id="SM00228">
    <property type="entry name" value="PDZ"/>
    <property type="match status" value="6"/>
</dbReference>
<feature type="domain" description="PDZ" evidence="5">
    <location>
        <begin position="852"/>
        <end position="934"/>
    </location>
</feature>
<dbReference type="PANTHER" id="PTHR46227:SF2">
    <property type="entry name" value="FI03335P"/>
    <property type="match status" value="1"/>
</dbReference>
<dbReference type="InterPro" id="IPR001478">
    <property type="entry name" value="PDZ"/>
</dbReference>
<feature type="region of interest" description="Disordered" evidence="4">
    <location>
        <begin position="810"/>
        <end position="832"/>
    </location>
</feature>
<feature type="region of interest" description="Disordered" evidence="4">
    <location>
        <begin position="693"/>
        <end position="724"/>
    </location>
</feature>
<dbReference type="SUPFAM" id="SSF50156">
    <property type="entry name" value="PDZ domain-like"/>
    <property type="match status" value="7"/>
</dbReference>